<keyword evidence="3" id="KW-0862">Zinc</keyword>
<dbReference type="KEGG" id="tgb:HG536_0C03660"/>
<feature type="region of interest" description="Disordered" evidence="5">
    <location>
        <begin position="351"/>
        <end position="380"/>
    </location>
</feature>
<dbReference type="InterPro" id="IPR013939">
    <property type="entry name" value="Regulatory_Dfp1/Him1"/>
</dbReference>
<dbReference type="InterPro" id="IPR051590">
    <property type="entry name" value="Replication_Regulatory_Kinase"/>
</dbReference>
<accession>A0A7G3ZFB2</accession>
<evidence type="ECO:0000259" key="6">
    <source>
        <dbReference type="PROSITE" id="PS51265"/>
    </source>
</evidence>
<evidence type="ECO:0000256" key="4">
    <source>
        <dbReference type="PROSITE-ProRule" id="PRU00600"/>
    </source>
</evidence>
<dbReference type="Gene3D" id="6.10.250.3410">
    <property type="entry name" value="DBF zinc finger"/>
    <property type="match status" value="1"/>
</dbReference>
<feature type="region of interest" description="Disordered" evidence="5">
    <location>
        <begin position="473"/>
        <end position="501"/>
    </location>
</feature>
<dbReference type="GO" id="GO:0031431">
    <property type="term" value="C:Dbf4-dependent protein kinase complex"/>
    <property type="evidence" value="ECO:0007669"/>
    <property type="project" value="TreeGrafter"/>
</dbReference>
<feature type="compositionally biased region" description="Polar residues" evidence="5">
    <location>
        <begin position="483"/>
        <end position="499"/>
    </location>
</feature>
<dbReference type="GO" id="GO:0043539">
    <property type="term" value="F:protein serine/threonine kinase activator activity"/>
    <property type="evidence" value="ECO:0007669"/>
    <property type="project" value="TreeGrafter"/>
</dbReference>
<keyword evidence="2 4" id="KW-0863">Zinc-finger</keyword>
<dbReference type="InterPro" id="IPR006572">
    <property type="entry name" value="Znf_DBF"/>
</dbReference>
<dbReference type="PANTHER" id="PTHR15375:SF26">
    <property type="entry name" value="PROTEIN CHIFFON"/>
    <property type="match status" value="1"/>
</dbReference>
<keyword evidence="1" id="KW-0479">Metal-binding</keyword>
<dbReference type="GO" id="GO:0008270">
    <property type="term" value="F:zinc ion binding"/>
    <property type="evidence" value="ECO:0007669"/>
    <property type="project" value="UniProtKB-KW"/>
</dbReference>
<evidence type="ECO:0000256" key="2">
    <source>
        <dbReference type="ARBA" id="ARBA00022771"/>
    </source>
</evidence>
<dbReference type="InterPro" id="IPR038545">
    <property type="entry name" value="Znf_DBF_sf"/>
</dbReference>
<protein>
    <recommendedName>
        <fullName evidence="6">DBF4-type domain-containing protein</fullName>
    </recommendedName>
</protein>
<reference evidence="7 8" key="1">
    <citation type="submission" date="2020-06" db="EMBL/GenBank/DDBJ databases">
        <title>The yeast mating-type switching endonuclease HO is a domesticated member of an unorthodox homing genetic element family.</title>
        <authorList>
            <person name="Coughlan A.Y."/>
            <person name="Lombardi L."/>
            <person name="Braun-Galleani S."/>
            <person name="Martos A.R."/>
            <person name="Galeote V."/>
            <person name="Bigey F."/>
            <person name="Dequin S."/>
            <person name="Byrne K.P."/>
            <person name="Wolfe K.H."/>
        </authorList>
    </citation>
    <scope>NUCLEOTIDE SEQUENCE [LARGE SCALE GENOMIC DNA]</scope>
    <source>
        <strain evidence="7 8">CBS764</strain>
    </source>
</reference>
<name>A0A7G3ZFB2_9SACH</name>
<evidence type="ECO:0000256" key="1">
    <source>
        <dbReference type="ARBA" id="ARBA00022723"/>
    </source>
</evidence>
<dbReference type="AlphaFoldDB" id="A0A7G3ZFB2"/>
<dbReference type="Proteomes" id="UP000515788">
    <property type="component" value="Chromosome 3"/>
</dbReference>
<dbReference type="GO" id="GO:0010571">
    <property type="term" value="P:positive regulation of nuclear cell cycle DNA replication"/>
    <property type="evidence" value="ECO:0007669"/>
    <property type="project" value="TreeGrafter"/>
</dbReference>
<dbReference type="GeneID" id="59325334"/>
<dbReference type="PROSITE" id="PS51265">
    <property type="entry name" value="ZF_DBF4"/>
    <property type="match status" value="1"/>
</dbReference>
<dbReference type="GO" id="GO:1901987">
    <property type="term" value="P:regulation of cell cycle phase transition"/>
    <property type="evidence" value="ECO:0007669"/>
    <property type="project" value="TreeGrafter"/>
</dbReference>
<dbReference type="FunFam" id="6.10.250.3410:FF:000001">
    <property type="entry name" value="Protein DBF4 homolog A"/>
    <property type="match status" value="1"/>
</dbReference>
<organism evidence="7 8">
    <name type="scientific">Torulaspora globosa</name>
    <dbReference type="NCBI Taxonomy" id="48254"/>
    <lineage>
        <taxon>Eukaryota</taxon>
        <taxon>Fungi</taxon>
        <taxon>Dikarya</taxon>
        <taxon>Ascomycota</taxon>
        <taxon>Saccharomycotina</taxon>
        <taxon>Saccharomycetes</taxon>
        <taxon>Saccharomycetales</taxon>
        <taxon>Saccharomycetaceae</taxon>
        <taxon>Torulaspora</taxon>
    </lineage>
</organism>
<keyword evidence="8" id="KW-1185">Reference proteome</keyword>
<dbReference type="SMART" id="SM00586">
    <property type="entry name" value="ZnF_DBF"/>
    <property type="match status" value="1"/>
</dbReference>
<evidence type="ECO:0000313" key="7">
    <source>
        <dbReference type="EMBL" id="QLL32198.1"/>
    </source>
</evidence>
<sequence length="574" mass="65866">MARSPLKETDTNLQQRPTAHVIEDGIIRGGVTTKKRTLERIELQERKKSKAERARSIEGAVKVSKSTAVRNIEPKVTPSELLEWQNNWKRIMKRESRIYFDSAEENESGKQKGKMDRKRELLKSGFLSLGAQITQFFDCTVTIVITRRPLENIHLLPESDILSRAKKGYMKVWGYEKAFRFLKNLDVDLDNLESKKGDLGAPSLSNLLQSEKLYGPTDRDPRTRRDDIHYFKYAYVYMFDLWQTWAPIIALEWKPQELKETKKLPYPVLKIGTFGRCPFIGDASCDESSYRRVMKRYARDKANKSYALKLRRLYQFNAQPCARQQDLIFIPHTCLDSKRCFEKWKKSIAEGPKEESSTSDVPLRKESPHFMESRQEPSEKTLELKQDTRKGALTMMGLSREETEEFPDDLCQSNKKKSRISQEIKASGVHQSNDVATSFGNGLGPTTASVMNKNLKTLSRLVVDRRLGAKTNHAAPCLAPPQANASPSQMQLSNANDEQVSARKKKKIEVLAPANAPQTVKKEAVKNAGYCENCRVKYEHLDDHITTEKHQTFAQNDYNFELIDSLIEKLKFQF</sequence>
<dbReference type="GO" id="GO:0003676">
    <property type="term" value="F:nucleic acid binding"/>
    <property type="evidence" value="ECO:0007669"/>
    <property type="project" value="InterPro"/>
</dbReference>
<feature type="domain" description="DBF4-type" evidence="6">
    <location>
        <begin position="524"/>
        <end position="573"/>
    </location>
</feature>
<gene>
    <name evidence="7" type="ORF">HG536_0C03660</name>
</gene>
<dbReference type="Gene3D" id="3.40.50.10190">
    <property type="entry name" value="BRCT domain"/>
    <property type="match status" value="1"/>
</dbReference>
<dbReference type="EMBL" id="CP059248">
    <property type="protein sequence ID" value="QLL32198.1"/>
    <property type="molecule type" value="Genomic_DNA"/>
</dbReference>
<dbReference type="PANTHER" id="PTHR15375">
    <property type="entry name" value="ACTIVATOR OF S-PHASE KINASE-RELATED"/>
    <property type="match status" value="1"/>
</dbReference>
<dbReference type="Pfam" id="PF07535">
    <property type="entry name" value="zf-DBF"/>
    <property type="match status" value="1"/>
</dbReference>
<dbReference type="RefSeq" id="XP_037138873.1">
    <property type="nucleotide sequence ID" value="XM_037282977.1"/>
</dbReference>
<evidence type="ECO:0000256" key="5">
    <source>
        <dbReference type="SAM" id="MobiDB-lite"/>
    </source>
</evidence>
<dbReference type="Pfam" id="PF22437">
    <property type="entry name" value="DBF4_BRCT"/>
    <property type="match status" value="1"/>
</dbReference>
<dbReference type="InterPro" id="IPR055116">
    <property type="entry name" value="DBF4_BRCT"/>
</dbReference>
<dbReference type="Pfam" id="PF08630">
    <property type="entry name" value="Dfp1_Him1_M"/>
    <property type="match status" value="1"/>
</dbReference>
<dbReference type="OrthoDB" id="21380at2759"/>
<dbReference type="InterPro" id="IPR036420">
    <property type="entry name" value="BRCT_dom_sf"/>
</dbReference>
<proteinExistence type="predicted"/>
<evidence type="ECO:0000313" key="8">
    <source>
        <dbReference type="Proteomes" id="UP000515788"/>
    </source>
</evidence>
<evidence type="ECO:0000256" key="3">
    <source>
        <dbReference type="ARBA" id="ARBA00022833"/>
    </source>
</evidence>